<comment type="subcellular location">
    <subcellularLocation>
        <location evidence="8">Endomembrane system</location>
        <topology evidence="8">Single-pass type IV membrane protein</topology>
    </subcellularLocation>
</comment>
<dbReference type="GO" id="GO:0000149">
    <property type="term" value="F:SNARE binding"/>
    <property type="evidence" value="ECO:0007669"/>
    <property type="project" value="TreeGrafter"/>
</dbReference>
<evidence type="ECO:0000256" key="3">
    <source>
        <dbReference type="ARBA" id="ARBA00022692"/>
    </source>
</evidence>
<evidence type="ECO:0000313" key="11">
    <source>
        <dbReference type="EnsemblPlants" id="AUR62005845-RA:cds"/>
    </source>
</evidence>
<dbReference type="GO" id="GO:0005789">
    <property type="term" value="C:endoplasmic reticulum membrane"/>
    <property type="evidence" value="ECO:0007669"/>
    <property type="project" value="TreeGrafter"/>
</dbReference>
<dbReference type="GO" id="GO:0005484">
    <property type="term" value="F:SNAP receptor activity"/>
    <property type="evidence" value="ECO:0007669"/>
    <property type="project" value="InterPro"/>
</dbReference>
<comment type="similarity">
    <text evidence="1">Belongs to the VTI1 family.</text>
</comment>
<evidence type="ECO:0000313" key="12">
    <source>
        <dbReference type="Proteomes" id="UP000596660"/>
    </source>
</evidence>
<proteinExistence type="inferred from homology"/>
<keyword evidence="7 9" id="KW-0472">Membrane</keyword>
<feature type="transmembrane region" description="Helical" evidence="9">
    <location>
        <begin position="144"/>
        <end position="163"/>
    </location>
</feature>
<dbReference type="GO" id="GO:0031201">
    <property type="term" value="C:SNARE complex"/>
    <property type="evidence" value="ECO:0007669"/>
    <property type="project" value="TreeGrafter"/>
</dbReference>
<keyword evidence="2" id="KW-0813">Transport</keyword>
<dbReference type="Gene3D" id="1.20.5.110">
    <property type="match status" value="1"/>
</dbReference>
<dbReference type="InterPro" id="IPR010989">
    <property type="entry name" value="SNARE"/>
</dbReference>
<dbReference type="EnsemblPlants" id="AUR62005845-RA">
    <property type="protein sequence ID" value="AUR62005845-RA:cds"/>
    <property type="gene ID" value="AUR62005845"/>
</dbReference>
<reference evidence="11" key="2">
    <citation type="submission" date="2021-03" db="UniProtKB">
        <authorList>
            <consortium name="EnsemblPlants"/>
        </authorList>
    </citation>
    <scope>IDENTIFICATION</scope>
</reference>
<dbReference type="InterPro" id="IPR007705">
    <property type="entry name" value="Vesicle_trsprt_v-SNARE_N"/>
</dbReference>
<evidence type="ECO:0000256" key="6">
    <source>
        <dbReference type="ARBA" id="ARBA00023054"/>
    </source>
</evidence>
<dbReference type="GO" id="GO:0031902">
    <property type="term" value="C:late endosome membrane"/>
    <property type="evidence" value="ECO:0007669"/>
    <property type="project" value="TreeGrafter"/>
</dbReference>
<feature type="domain" description="Vesicle transport v-SNARE N-terminal" evidence="10">
    <location>
        <begin position="1"/>
        <end position="37"/>
    </location>
</feature>
<evidence type="ECO:0000256" key="7">
    <source>
        <dbReference type="ARBA" id="ARBA00023136"/>
    </source>
</evidence>
<evidence type="ECO:0000256" key="1">
    <source>
        <dbReference type="ARBA" id="ARBA00006108"/>
    </source>
</evidence>
<dbReference type="Gene3D" id="1.20.58.400">
    <property type="entry name" value="t-snare proteins"/>
    <property type="match status" value="1"/>
</dbReference>
<dbReference type="Gramene" id="AUR62005845-RA">
    <property type="protein sequence ID" value="AUR62005845-RA:cds"/>
    <property type="gene ID" value="AUR62005845"/>
</dbReference>
<evidence type="ECO:0000259" key="10">
    <source>
        <dbReference type="Pfam" id="PF05008"/>
    </source>
</evidence>
<evidence type="ECO:0000256" key="9">
    <source>
        <dbReference type="SAM" id="Phobius"/>
    </source>
</evidence>
<dbReference type="PIRSF" id="PIRSF028865">
    <property type="entry name" value="Membrin-2"/>
    <property type="match status" value="1"/>
</dbReference>
<dbReference type="FunFam" id="1.20.5.110:FF:000002">
    <property type="entry name" value="Vesicle transport through interaction with t-SNAREsB"/>
    <property type="match status" value="1"/>
</dbReference>
<keyword evidence="4" id="KW-0653">Protein transport</keyword>
<dbReference type="SUPFAM" id="SSF47661">
    <property type="entry name" value="t-snare proteins"/>
    <property type="match status" value="1"/>
</dbReference>
<dbReference type="GO" id="GO:0012507">
    <property type="term" value="C:ER to Golgi transport vesicle membrane"/>
    <property type="evidence" value="ECO:0007669"/>
    <property type="project" value="TreeGrafter"/>
</dbReference>
<accession>A0A803L1V7</accession>
<dbReference type="GO" id="GO:0006906">
    <property type="term" value="P:vesicle fusion"/>
    <property type="evidence" value="ECO:0007669"/>
    <property type="project" value="TreeGrafter"/>
</dbReference>
<keyword evidence="12" id="KW-1185">Reference proteome</keyword>
<evidence type="ECO:0000256" key="4">
    <source>
        <dbReference type="ARBA" id="ARBA00022927"/>
    </source>
</evidence>
<organism evidence="11 12">
    <name type="scientific">Chenopodium quinoa</name>
    <name type="common">Quinoa</name>
    <dbReference type="NCBI Taxonomy" id="63459"/>
    <lineage>
        <taxon>Eukaryota</taxon>
        <taxon>Viridiplantae</taxon>
        <taxon>Streptophyta</taxon>
        <taxon>Embryophyta</taxon>
        <taxon>Tracheophyta</taxon>
        <taxon>Spermatophyta</taxon>
        <taxon>Magnoliopsida</taxon>
        <taxon>eudicotyledons</taxon>
        <taxon>Gunneridae</taxon>
        <taxon>Pentapetalae</taxon>
        <taxon>Caryophyllales</taxon>
        <taxon>Chenopodiaceae</taxon>
        <taxon>Chenopodioideae</taxon>
        <taxon>Atripliceae</taxon>
        <taxon>Chenopodium</taxon>
    </lineage>
</organism>
<evidence type="ECO:0000256" key="2">
    <source>
        <dbReference type="ARBA" id="ARBA00022448"/>
    </source>
</evidence>
<dbReference type="InterPro" id="IPR038407">
    <property type="entry name" value="v-SNARE_N_sf"/>
</dbReference>
<dbReference type="Pfam" id="PF05008">
    <property type="entry name" value="V-SNARE"/>
    <property type="match status" value="1"/>
</dbReference>
<dbReference type="SUPFAM" id="SSF58038">
    <property type="entry name" value="SNARE fusion complex"/>
    <property type="match status" value="1"/>
</dbReference>
<dbReference type="Proteomes" id="UP000596660">
    <property type="component" value="Unplaced"/>
</dbReference>
<dbReference type="PANTHER" id="PTHR21230:SF66">
    <property type="entry name" value="VESICLE TRANSPORT V-SNARE 12"/>
    <property type="match status" value="1"/>
</dbReference>
<keyword evidence="3 9" id="KW-0812">Transmembrane</keyword>
<reference evidence="11" key="1">
    <citation type="journal article" date="2017" name="Nature">
        <title>The genome of Chenopodium quinoa.</title>
        <authorList>
            <person name="Jarvis D.E."/>
            <person name="Ho Y.S."/>
            <person name="Lightfoot D.J."/>
            <person name="Schmoeckel S.M."/>
            <person name="Li B."/>
            <person name="Borm T.J.A."/>
            <person name="Ohyanagi H."/>
            <person name="Mineta K."/>
            <person name="Michell C.T."/>
            <person name="Saber N."/>
            <person name="Kharbatia N.M."/>
            <person name="Rupper R.R."/>
            <person name="Sharp A.R."/>
            <person name="Dally N."/>
            <person name="Boughton B.A."/>
            <person name="Woo Y.H."/>
            <person name="Gao G."/>
            <person name="Schijlen E.G.W.M."/>
            <person name="Guo X."/>
            <person name="Momin A.A."/>
            <person name="Negrao S."/>
            <person name="Al-Babili S."/>
            <person name="Gehring C."/>
            <person name="Roessner U."/>
            <person name="Jung C."/>
            <person name="Murphy K."/>
            <person name="Arold S.T."/>
            <person name="Gojobori T."/>
            <person name="van der Linden C.G."/>
            <person name="van Loo E.N."/>
            <person name="Jellen E.N."/>
            <person name="Maughan P.J."/>
            <person name="Tester M."/>
        </authorList>
    </citation>
    <scope>NUCLEOTIDE SEQUENCE [LARGE SCALE GENOMIC DNA]</scope>
    <source>
        <strain evidence="11">cv. PI 614886</strain>
    </source>
</reference>
<evidence type="ECO:0000256" key="8">
    <source>
        <dbReference type="ARBA" id="ARBA00046280"/>
    </source>
</evidence>
<keyword evidence="5 9" id="KW-1133">Transmembrane helix</keyword>
<dbReference type="PANTHER" id="PTHR21230">
    <property type="entry name" value="VESICLE TRANSPORT V-SNARE PROTEIN VTI1-RELATED"/>
    <property type="match status" value="1"/>
</dbReference>
<dbReference type="GO" id="GO:0006886">
    <property type="term" value="P:intracellular protein transport"/>
    <property type="evidence" value="ECO:0007669"/>
    <property type="project" value="InterPro"/>
</dbReference>
<dbReference type="GO" id="GO:0005794">
    <property type="term" value="C:Golgi apparatus"/>
    <property type="evidence" value="ECO:0007669"/>
    <property type="project" value="InterPro"/>
</dbReference>
<dbReference type="CDD" id="cd15862">
    <property type="entry name" value="SNARE_Vti1"/>
    <property type="match status" value="1"/>
</dbReference>
<dbReference type="AlphaFoldDB" id="A0A803L1V7"/>
<protein>
    <recommendedName>
        <fullName evidence="10">Vesicle transport v-SNARE N-terminal domain-containing protein</fullName>
    </recommendedName>
</protein>
<dbReference type="Pfam" id="PF12352">
    <property type="entry name" value="V-SNARE_C"/>
    <property type="match status" value="1"/>
</dbReference>
<dbReference type="InterPro" id="IPR027027">
    <property type="entry name" value="GOSR2/Membrin/Bos1"/>
</dbReference>
<name>A0A803L1V7_CHEQI</name>
<dbReference type="OMA" id="YGKCAAE"/>
<keyword evidence="6" id="KW-0175">Coiled coil</keyword>
<evidence type="ECO:0000256" key="5">
    <source>
        <dbReference type="ARBA" id="ARBA00022989"/>
    </source>
</evidence>
<sequence>MDLEVRSLQPNMKAMLLAKLREYKSDLNNLKREAKRISSPNHDQSAREELLEAGMADTYKTSSDQRERLAFSTERLNQSSDRIRESRRTIMETEELGVSILQDLNNQRETLLHSHTKLHEVDNAIDKSKKILTAMSRRISKNKWIFGGVIGALLIAIIFIIYFKLTH</sequence>